<comment type="caution">
    <text evidence="2">The sequence shown here is derived from an EMBL/GenBank/DDBJ whole genome shotgun (WGS) entry which is preliminary data.</text>
</comment>
<feature type="chain" id="PRO_5043053852" evidence="1">
    <location>
        <begin position="24"/>
        <end position="159"/>
    </location>
</feature>
<evidence type="ECO:0000256" key="1">
    <source>
        <dbReference type="SAM" id="SignalP"/>
    </source>
</evidence>
<keyword evidence="1" id="KW-0732">Signal</keyword>
<reference evidence="2 3" key="1">
    <citation type="submission" date="2024-01" db="EMBL/GenBank/DDBJ databases">
        <title>The genome of the rayed Mediterranean limpet Patella caerulea (Linnaeus, 1758).</title>
        <authorList>
            <person name="Anh-Thu Weber A."/>
            <person name="Halstead-Nussloch G."/>
        </authorList>
    </citation>
    <scope>NUCLEOTIDE SEQUENCE [LARGE SCALE GENOMIC DNA]</scope>
    <source>
        <strain evidence="2">AATW-2023a</strain>
        <tissue evidence="2">Whole specimen</tissue>
    </source>
</reference>
<proteinExistence type="predicted"/>
<evidence type="ECO:0000313" key="3">
    <source>
        <dbReference type="Proteomes" id="UP001347796"/>
    </source>
</evidence>
<organism evidence="2 3">
    <name type="scientific">Patella caerulea</name>
    <name type="common">Rayed Mediterranean limpet</name>
    <dbReference type="NCBI Taxonomy" id="87958"/>
    <lineage>
        <taxon>Eukaryota</taxon>
        <taxon>Metazoa</taxon>
        <taxon>Spiralia</taxon>
        <taxon>Lophotrochozoa</taxon>
        <taxon>Mollusca</taxon>
        <taxon>Gastropoda</taxon>
        <taxon>Patellogastropoda</taxon>
        <taxon>Patelloidea</taxon>
        <taxon>Patellidae</taxon>
        <taxon>Patella</taxon>
    </lineage>
</organism>
<keyword evidence="3" id="KW-1185">Reference proteome</keyword>
<gene>
    <name evidence="2" type="ORF">SNE40_008822</name>
</gene>
<protein>
    <submittedName>
        <fullName evidence="2">Uncharacterized protein</fullName>
    </submittedName>
</protein>
<name>A0AAN8JTG5_PATCE</name>
<sequence>MSTRRLFILFYLLTITTFIQVDAKIVARATCDDDMLFYADGVLMASNNDWARPKQVDLPDNTTVLGVHCVDTGGISGIYVTYTLNQTYTTDTSWKCSAKFEENWSTPGFEDGNWSAASIVNETLYYRTDWIWTAGYNGKDKVVYCRKKIKGWSLYYITI</sequence>
<dbReference type="AlphaFoldDB" id="A0AAN8JTG5"/>
<accession>A0AAN8JTG5</accession>
<dbReference type="Proteomes" id="UP001347796">
    <property type="component" value="Unassembled WGS sequence"/>
</dbReference>
<evidence type="ECO:0000313" key="2">
    <source>
        <dbReference type="EMBL" id="KAK6180843.1"/>
    </source>
</evidence>
<dbReference type="EMBL" id="JAZGQO010000007">
    <property type="protein sequence ID" value="KAK6180843.1"/>
    <property type="molecule type" value="Genomic_DNA"/>
</dbReference>
<feature type="signal peptide" evidence="1">
    <location>
        <begin position="1"/>
        <end position="23"/>
    </location>
</feature>
<dbReference type="Gene3D" id="2.60.120.260">
    <property type="entry name" value="Galactose-binding domain-like"/>
    <property type="match status" value="1"/>
</dbReference>